<reference evidence="3" key="1">
    <citation type="journal article" date="2020" name="mSystems">
        <title>Genome- and Community-Level Interaction Insights into Carbon Utilization and Element Cycling Functions of Hydrothermarchaeota in Hydrothermal Sediment.</title>
        <authorList>
            <person name="Zhou Z."/>
            <person name="Liu Y."/>
            <person name="Xu W."/>
            <person name="Pan J."/>
            <person name="Luo Z.H."/>
            <person name="Li M."/>
        </authorList>
    </citation>
    <scope>NUCLEOTIDE SEQUENCE [LARGE SCALE GENOMIC DNA]</scope>
    <source>
        <strain evidence="4">SpSt-716</strain>
        <strain evidence="3">SpSt-747</strain>
    </source>
</reference>
<dbReference type="GO" id="GO:0006412">
    <property type="term" value="P:translation"/>
    <property type="evidence" value="ECO:0007669"/>
    <property type="project" value="TreeGrafter"/>
</dbReference>
<evidence type="ECO:0000313" key="4">
    <source>
        <dbReference type="EMBL" id="HGI75838.1"/>
    </source>
</evidence>
<feature type="domain" description="S1 motif" evidence="2">
    <location>
        <begin position="5"/>
        <end position="73"/>
    </location>
</feature>
<dbReference type="GO" id="GO:0003735">
    <property type="term" value="F:structural constituent of ribosome"/>
    <property type="evidence" value="ECO:0007669"/>
    <property type="project" value="TreeGrafter"/>
</dbReference>
<dbReference type="InterPro" id="IPR003029">
    <property type="entry name" value="S1_domain"/>
</dbReference>
<evidence type="ECO:0000313" key="3">
    <source>
        <dbReference type="EMBL" id="HGI31524.1"/>
    </source>
</evidence>
<comment type="caution">
    <text evidence="3">The sequence shown here is derived from an EMBL/GenBank/DDBJ whole genome shotgun (WGS) entry which is preliminary data.</text>
</comment>
<accession>A0A7V3YI55</accession>
<evidence type="ECO:0000259" key="2">
    <source>
        <dbReference type="PROSITE" id="PS50126"/>
    </source>
</evidence>
<dbReference type="GO" id="GO:0003729">
    <property type="term" value="F:mRNA binding"/>
    <property type="evidence" value="ECO:0007669"/>
    <property type="project" value="TreeGrafter"/>
</dbReference>
<dbReference type="Gene3D" id="2.40.50.140">
    <property type="entry name" value="Nucleic acid-binding proteins"/>
    <property type="match status" value="1"/>
</dbReference>
<evidence type="ECO:0000256" key="1">
    <source>
        <dbReference type="SAM" id="Coils"/>
    </source>
</evidence>
<dbReference type="PANTHER" id="PTHR10724">
    <property type="entry name" value="30S RIBOSOMAL PROTEIN S1"/>
    <property type="match status" value="1"/>
</dbReference>
<gene>
    <name evidence="4" type="ORF">ENU96_09220</name>
    <name evidence="3" type="ORF">ENV30_09525</name>
</gene>
<dbReference type="AlphaFoldDB" id="A0A7V3YI55"/>
<dbReference type="PROSITE" id="PS50126">
    <property type="entry name" value="S1"/>
    <property type="match status" value="1"/>
</dbReference>
<dbReference type="InterPro" id="IPR050437">
    <property type="entry name" value="Ribos_protein_bS1-like"/>
</dbReference>
<dbReference type="InterPro" id="IPR012340">
    <property type="entry name" value="NA-bd_OB-fold"/>
</dbReference>
<dbReference type="EMBL" id="DTEN01000371">
    <property type="protein sequence ID" value="HGI75838.1"/>
    <property type="molecule type" value="Genomic_DNA"/>
</dbReference>
<proteinExistence type="predicted"/>
<organism evidence="3">
    <name type="scientific">Candidatus Caldatribacterium californiense</name>
    <dbReference type="NCBI Taxonomy" id="1454726"/>
    <lineage>
        <taxon>Bacteria</taxon>
        <taxon>Pseudomonadati</taxon>
        <taxon>Atribacterota</taxon>
        <taxon>Atribacteria</taxon>
        <taxon>Atribacterales</taxon>
        <taxon>Candidatus Caldatribacteriaceae</taxon>
        <taxon>Candidatus Caldatribacterium</taxon>
    </lineage>
</organism>
<keyword evidence="1" id="KW-0175">Coiled coil</keyword>
<dbReference type="Pfam" id="PF00575">
    <property type="entry name" value="S1"/>
    <property type="match status" value="1"/>
</dbReference>
<dbReference type="EMBL" id="DTFV01000134">
    <property type="protein sequence ID" value="HGI31524.1"/>
    <property type="molecule type" value="Genomic_DNA"/>
</dbReference>
<dbReference type="SUPFAM" id="SSF50249">
    <property type="entry name" value="Nucleic acid-binding proteins"/>
    <property type="match status" value="1"/>
</dbReference>
<sequence length="120" mass="13893">MVEIDSIVEGKVVGITRFGAFVELEDGKRGLVHISEIAHHFVKDVNDYLKINDRVKVKVIGISPDGKIDLSIKRVNEDKEYLEKLERSRASFEQKMSRFLKQSQEKLSDLKKHRDGKKKR</sequence>
<protein>
    <submittedName>
        <fullName evidence="3">S1 RNA-binding domain-containing protein</fullName>
    </submittedName>
</protein>
<feature type="coiled-coil region" evidence="1">
    <location>
        <begin position="75"/>
        <end position="120"/>
    </location>
</feature>
<dbReference type="SMART" id="SM00316">
    <property type="entry name" value="S1"/>
    <property type="match status" value="1"/>
</dbReference>
<name>A0A7V3YI55_9BACT</name>